<name>A0ABN9Y5K7_9DINO</name>
<gene>
    <name evidence="2" type="ORF">PCOR1329_LOCUS82722</name>
</gene>
<sequence>MTRRQMAQERSRRDEEMDELLLLSCHAWLQEMAAIGREVRAKLTDAAGFERRRSDAPWKEANASSEAIRQGLEWPDSPGADQRRLRGQLRALQRWSWSEPLPPCLELMDCRPRRGGPSPAGVDALTDAMEWLASGRAMPPGFNGEICALPPKKILGSDGVESLREPADAMPIALKGAGAKATSSAANARLSAAAMRVAPHSQRHFVKHRIFLDSAIEMDGFARVALLRAGDAGHAQPARKGWRSPIPIIFDFTLAFRSSRRYWIGRAFQRRLWRPRIGSSSRAATSAAWALPQRAAMLLIVSGVLHGDPPSGTGFALAAASFARARERQSERCRPGLTCRRANDVDAVAVNLEGARFTGRIFCAGERLASLALKLQECFCAPYAGLFLPEAVESMRQELGSACTGWSKVAPACDCCGGDFARPRDSLLRDCQSKMDTILSYEAQ</sequence>
<proteinExistence type="predicted"/>
<evidence type="ECO:0000313" key="2">
    <source>
        <dbReference type="EMBL" id="CAK0907836.1"/>
    </source>
</evidence>
<organism evidence="2 3">
    <name type="scientific">Prorocentrum cordatum</name>
    <dbReference type="NCBI Taxonomy" id="2364126"/>
    <lineage>
        <taxon>Eukaryota</taxon>
        <taxon>Sar</taxon>
        <taxon>Alveolata</taxon>
        <taxon>Dinophyceae</taxon>
        <taxon>Prorocentrales</taxon>
        <taxon>Prorocentraceae</taxon>
        <taxon>Prorocentrum</taxon>
    </lineage>
</organism>
<keyword evidence="3" id="KW-1185">Reference proteome</keyword>
<dbReference type="Proteomes" id="UP001189429">
    <property type="component" value="Unassembled WGS sequence"/>
</dbReference>
<comment type="caution">
    <text evidence="2">The sequence shown here is derived from an EMBL/GenBank/DDBJ whole genome shotgun (WGS) entry which is preliminary data.</text>
</comment>
<accession>A0ABN9Y5K7</accession>
<dbReference type="EMBL" id="CAUYUJ010021926">
    <property type="protein sequence ID" value="CAK0907836.1"/>
    <property type="molecule type" value="Genomic_DNA"/>
</dbReference>
<reference evidence="2" key="1">
    <citation type="submission" date="2023-10" db="EMBL/GenBank/DDBJ databases">
        <authorList>
            <person name="Chen Y."/>
            <person name="Shah S."/>
            <person name="Dougan E. K."/>
            <person name="Thang M."/>
            <person name="Chan C."/>
        </authorList>
    </citation>
    <scope>NUCLEOTIDE SEQUENCE [LARGE SCALE GENOMIC DNA]</scope>
</reference>
<protein>
    <submittedName>
        <fullName evidence="2">Uncharacterized protein</fullName>
    </submittedName>
</protein>
<evidence type="ECO:0000313" key="3">
    <source>
        <dbReference type="Proteomes" id="UP001189429"/>
    </source>
</evidence>
<feature type="non-terminal residue" evidence="2">
    <location>
        <position position="444"/>
    </location>
</feature>
<feature type="region of interest" description="Disordered" evidence="1">
    <location>
        <begin position="51"/>
        <end position="80"/>
    </location>
</feature>
<evidence type="ECO:0000256" key="1">
    <source>
        <dbReference type="SAM" id="MobiDB-lite"/>
    </source>
</evidence>